<dbReference type="GO" id="GO:0015123">
    <property type="term" value="F:acetate transmembrane transporter activity"/>
    <property type="evidence" value="ECO:0007669"/>
    <property type="project" value="TreeGrafter"/>
</dbReference>
<dbReference type="GO" id="GO:0005886">
    <property type="term" value="C:plasma membrane"/>
    <property type="evidence" value="ECO:0007669"/>
    <property type="project" value="TreeGrafter"/>
</dbReference>
<keyword evidence="5" id="KW-0472">Membrane</keyword>
<sequence>MSGPKQSHQHQEYIDLPMASKIGMDDCINCVRKVDTINTSMASQPPRTLGDPTPLGLGGFALTTFVLALVNLQTQGIKVPNIIIRPSLAYDGVAQFAAGMWYSGHGLSSQ</sequence>
<proteinExistence type="inferred from homology"/>
<comment type="similarity">
    <text evidence="2">Belongs to the acetate uptake transporter (AceTr) (TC 2.A.96) family.</text>
</comment>
<evidence type="ECO:0000313" key="7">
    <source>
        <dbReference type="Proteomes" id="UP000094569"/>
    </source>
</evidence>
<dbReference type="OrthoDB" id="3648309at2759"/>
<keyword evidence="3" id="KW-0812">Transmembrane</keyword>
<dbReference type="Proteomes" id="UP000094569">
    <property type="component" value="Unassembled WGS sequence"/>
</dbReference>
<dbReference type="InterPro" id="IPR051633">
    <property type="entry name" value="AceTr"/>
</dbReference>
<dbReference type="PANTHER" id="PTHR31123">
    <property type="entry name" value="ACCUMULATION OF DYADS PROTEIN 2-RELATED"/>
    <property type="match status" value="1"/>
</dbReference>
<comment type="caution">
    <text evidence="6">The sequence shown here is derived from an EMBL/GenBank/DDBJ whole genome shotgun (WGS) entry which is preliminary data.</text>
</comment>
<evidence type="ECO:0000313" key="6">
    <source>
        <dbReference type="EMBL" id="ODM21657.1"/>
    </source>
</evidence>
<evidence type="ECO:0000256" key="5">
    <source>
        <dbReference type="ARBA" id="ARBA00023136"/>
    </source>
</evidence>
<dbReference type="Pfam" id="PF01184">
    <property type="entry name" value="Gpr1_Fun34_YaaH"/>
    <property type="match status" value="1"/>
</dbReference>
<keyword evidence="7" id="KW-1185">Reference proteome</keyword>
<organism evidence="6 7">
    <name type="scientific">Aspergillus cristatus</name>
    <name type="common">Chinese Fuzhuan brick tea-fermentation fungus</name>
    <name type="synonym">Eurotium cristatum</name>
    <dbReference type="NCBI Taxonomy" id="573508"/>
    <lineage>
        <taxon>Eukaryota</taxon>
        <taxon>Fungi</taxon>
        <taxon>Dikarya</taxon>
        <taxon>Ascomycota</taxon>
        <taxon>Pezizomycotina</taxon>
        <taxon>Eurotiomycetes</taxon>
        <taxon>Eurotiomycetidae</taxon>
        <taxon>Eurotiales</taxon>
        <taxon>Aspergillaceae</taxon>
        <taxon>Aspergillus</taxon>
        <taxon>Aspergillus subgen. Aspergillus</taxon>
    </lineage>
</organism>
<evidence type="ECO:0000256" key="3">
    <source>
        <dbReference type="ARBA" id="ARBA00022692"/>
    </source>
</evidence>
<dbReference type="VEuPathDB" id="FungiDB:SI65_02501"/>
<dbReference type="STRING" id="573508.A0A1E3BL75"/>
<evidence type="ECO:0000256" key="1">
    <source>
        <dbReference type="ARBA" id="ARBA00004141"/>
    </source>
</evidence>
<name>A0A1E3BL75_ASPCR</name>
<protein>
    <submittedName>
        <fullName evidence="6">Uncharacterized protein</fullName>
    </submittedName>
</protein>
<evidence type="ECO:0000256" key="4">
    <source>
        <dbReference type="ARBA" id="ARBA00022989"/>
    </source>
</evidence>
<dbReference type="PANTHER" id="PTHR31123:SF1">
    <property type="entry name" value="ACCUMULATION OF DYADS PROTEIN 2-RELATED"/>
    <property type="match status" value="1"/>
</dbReference>
<gene>
    <name evidence="6" type="ORF">SI65_02501</name>
</gene>
<evidence type="ECO:0000256" key="2">
    <source>
        <dbReference type="ARBA" id="ARBA00005587"/>
    </source>
</evidence>
<accession>A0A1E3BL75</accession>
<reference evidence="6 7" key="1">
    <citation type="journal article" date="2016" name="BMC Genomics">
        <title>Comparative genomic and transcriptomic analyses of the Fuzhuan brick tea-fermentation fungus Aspergillus cristatus.</title>
        <authorList>
            <person name="Ge Y."/>
            <person name="Wang Y."/>
            <person name="Liu Y."/>
            <person name="Tan Y."/>
            <person name="Ren X."/>
            <person name="Zhang X."/>
            <person name="Hyde K.D."/>
            <person name="Liu Y."/>
            <person name="Liu Z."/>
        </authorList>
    </citation>
    <scope>NUCLEOTIDE SEQUENCE [LARGE SCALE GENOMIC DNA]</scope>
    <source>
        <strain evidence="6 7">GZAAS20.1005</strain>
    </source>
</reference>
<dbReference type="InterPro" id="IPR000791">
    <property type="entry name" value="Gpr1/Fun34/SatP-like"/>
</dbReference>
<keyword evidence="4" id="KW-1133">Transmembrane helix</keyword>
<dbReference type="EMBL" id="JXNT01000002">
    <property type="protein sequence ID" value="ODM21657.1"/>
    <property type="molecule type" value="Genomic_DNA"/>
</dbReference>
<dbReference type="AlphaFoldDB" id="A0A1E3BL75"/>
<comment type="subcellular location">
    <subcellularLocation>
        <location evidence="1">Membrane</location>
        <topology evidence="1">Multi-pass membrane protein</topology>
    </subcellularLocation>
</comment>